<dbReference type="RefSeq" id="WP_255844871.1">
    <property type="nucleotide sequence ID" value="NZ_CP094358.1"/>
</dbReference>
<dbReference type="CDD" id="cd16917">
    <property type="entry name" value="HATPase_UhpB-NarQ-NarX-like"/>
    <property type="match status" value="1"/>
</dbReference>
<evidence type="ECO:0000256" key="10">
    <source>
        <dbReference type="SAM" id="Coils"/>
    </source>
</evidence>
<dbReference type="GO" id="GO:0005524">
    <property type="term" value="F:ATP binding"/>
    <property type="evidence" value="ECO:0007669"/>
    <property type="project" value="UniProtKB-KW"/>
</dbReference>
<dbReference type="PANTHER" id="PTHR24421">
    <property type="entry name" value="NITRATE/NITRITE SENSOR PROTEIN NARX-RELATED"/>
    <property type="match status" value="1"/>
</dbReference>
<accession>A0A9E6ZQA0</accession>
<keyword evidence="6" id="KW-0418">Kinase</keyword>
<dbReference type="InterPro" id="IPR036890">
    <property type="entry name" value="HATPase_C_sf"/>
</dbReference>
<feature type="signal peptide" evidence="11">
    <location>
        <begin position="1"/>
        <end position="23"/>
    </location>
</feature>
<keyword evidence="4" id="KW-0808">Transferase</keyword>
<keyword evidence="14" id="KW-1185">Reference proteome</keyword>
<feature type="domain" description="Histidine kinase" evidence="12">
    <location>
        <begin position="642"/>
        <end position="728"/>
    </location>
</feature>
<evidence type="ECO:0000313" key="14">
    <source>
        <dbReference type="Proteomes" id="UP000831290"/>
    </source>
</evidence>
<keyword evidence="9" id="KW-0802">TPR repeat</keyword>
<keyword evidence="5" id="KW-0547">Nucleotide-binding</keyword>
<protein>
    <recommendedName>
        <fullName evidence="2">histidine kinase</fullName>
        <ecNumber evidence="2">2.7.13.3</ecNumber>
    </recommendedName>
</protein>
<evidence type="ECO:0000256" key="2">
    <source>
        <dbReference type="ARBA" id="ARBA00012438"/>
    </source>
</evidence>
<evidence type="ECO:0000256" key="11">
    <source>
        <dbReference type="SAM" id="SignalP"/>
    </source>
</evidence>
<feature type="repeat" description="TPR" evidence="9">
    <location>
        <begin position="82"/>
        <end position="115"/>
    </location>
</feature>
<keyword evidence="10" id="KW-0175">Coiled coil</keyword>
<dbReference type="PROSITE" id="PS50109">
    <property type="entry name" value="HIS_KIN"/>
    <property type="match status" value="1"/>
</dbReference>
<evidence type="ECO:0000259" key="12">
    <source>
        <dbReference type="PROSITE" id="PS50109"/>
    </source>
</evidence>
<dbReference type="GO" id="GO:0046983">
    <property type="term" value="F:protein dimerization activity"/>
    <property type="evidence" value="ECO:0007669"/>
    <property type="project" value="InterPro"/>
</dbReference>
<dbReference type="SMART" id="SM00028">
    <property type="entry name" value="TPR"/>
    <property type="match status" value="6"/>
</dbReference>
<keyword evidence="3" id="KW-0597">Phosphoprotein</keyword>
<dbReference type="GO" id="GO:0000155">
    <property type="term" value="F:phosphorelay sensor kinase activity"/>
    <property type="evidence" value="ECO:0007669"/>
    <property type="project" value="InterPro"/>
</dbReference>
<evidence type="ECO:0000256" key="4">
    <source>
        <dbReference type="ARBA" id="ARBA00022679"/>
    </source>
</evidence>
<evidence type="ECO:0000256" key="7">
    <source>
        <dbReference type="ARBA" id="ARBA00022840"/>
    </source>
</evidence>
<sequence>MKIIKLILSVLVCFFLFPSIAQEAPNNQDFIAHTENVNTKQTIDSLILLCDEYRFSDPPKALNYIKDALTISKTCQDNRRIASSYYSLGLLYNQSGNFDLALDSFRNAARFIKKKGDSLSLPIIKCYHQIGMTYFHKNDYPEALSILTDIAEKAQKLDYAHELTLININIALVLYQLKNYTSSIKRLEPYLKKKLDKTTEATIYNNIGMAYQALKETDKALKYYHTSKEICEDIKNNPCELKSLGNIANIYLEQDDYDNAITSLLQIMKLEEALGYKTDLIVTYNSIGVAYRANKNFEEGIKYIHKSEQLAKETKSFNFLKTIYLSLAVAYQENEQYEKAIDYLYSHKYLSDSLLKVEKSKQISELIVKYQTKEKEQEISLLKKDKEIQSILIEKQEVELKRKKLAEILKEQEIAGLKNINNLNLISLQWRKEESEKKMAQLNLLQKDKELQSQVLKNKQFELNEKILERNSIITGFVILLITASIMIFTYHQKLKNKELIASKNEEINKQETLKLLRDQEIKSIKNNIEWQEKERKRISRELHDGIAPSIAAIKLGLLKVKDSHTDDKKLEKLISITDNTYDEIRTISHNFSSPRIINTPFINLIEDYLNEIKDSFSPLKIDFICNCKQKINHIRDEIKVELYRIIQESMSNVVKHSKSDYTLLQLTCSNEYLNLFIEDNGIGFNTYKKSSGIGINSIKSRVNILKGDINIDSAINRGTIININVPY</sequence>
<evidence type="ECO:0000256" key="9">
    <source>
        <dbReference type="PROSITE-ProRule" id="PRU00339"/>
    </source>
</evidence>
<evidence type="ECO:0000256" key="1">
    <source>
        <dbReference type="ARBA" id="ARBA00000085"/>
    </source>
</evidence>
<keyword evidence="11" id="KW-0732">Signal</keyword>
<feature type="repeat" description="TPR" evidence="9">
    <location>
        <begin position="201"/>
        <end position="234"/>
    </location>
</feature>
<dbReference type="GO" id="GO:0016020">
    <property type="term" value="C:membrane"/>
    <property type="evidence" value="ECO:0007669"/>
    <property type="project" value="InterPro"/>
</dbReference>
<dbReference type="InterPro" id="IPR011712">
    <property type="entry name" value="Sig_transdc_His_kin_sub3_dim/P"/>
</dbReference>
<gene>
    <name evidence="13" type="ORF">MQE35_04370</name>
</gene>
<dbReference type="InterPro" id="IPR011990">
    <property type="entry name" value="TPR-like_helical_dom_sf"/>
</dbReference>
<dbReference type="Gene3D" id="1.20.5.1930">
    <property type="match status" value="1"/>
</dbReference>
<dbReference type="InterPro" id="IPR003594">
    <property type="entry name" value="HATPase_dom"/>
</dbReference>
<dbReference type="Pfam" id="PF13424">
    <property type="entry name" value="TPR_12"/>
    <property type="match status" value="2"/>
</dbReference>
<dbReference type="Proteomes" id="UP000831290">
    <property type="component" value="Chromosome"/>
</dbReference>
<dbReference type="InterPro" id="IPR019734">
    <property type="entry name" value="TPR_rpt"/>
</dbReference>
<feature type="coiled-coil region" evidence="10">
    <location>
        <begin position="395"/>
        <end position="452"/>
    </location>
</feature>
<dbReference type="PANTHER" id="PTHR24421:SF10">
    <property type="entry name" value="NITRATE_NITRITE SENSOR PROTEIN NARQ"/>
    <property type="match status" value="1"/>
</dbReference>
<dbReference type="InterPro" id="IPR005467">
    <property type="entry name" value="His_kinase_dom"/>
</dbReference>
<dbReference type="AlphaFoldDB" id="A0A9E6ZQA0"/>
<dbReference type="Pfam" id="PF07730">
    <property type="entry name" value="HisKA_3"/>
    <property type="match status" value="1"/>
</dbReference>
<comment type="catalytic activity">
    <reaction evidence="1">
        <text>ATP + protein L-histidine = ADP + protein N-phospho-L-histidine.</text>
        <dbReference type="EC" id="2.7.13.3"/>
    </reaction>
</comment>
<dbReference type="EC" id="2.7.13.3" evidence="2"/>
<dbReference type="EMBL" id="CP094358">
    <property type="protein sequence ID" value="UOB18530.1"/>
    <property type="molecule type" value="Genomic_DNA"/>
</dbReference>
<name>A0A9E6ZQA0_9FLAO</name>
<feature type="chain" id="PRO_5039580271" description="histidine kinase" evidence="11">
    <location>
        <begin position="24"/>
        <end position="728"/>
    </location>
</feature>
<keyword evidence="8" id="KW-0902">Two-component regulatory system</keyword>
<dbReference type="SUPFAM" id="SSF48452">
    <property type="entry name" value="TPR-like"/>
    <property type="match status" value="2"/>
</dbReference>
<dbReference type="Pfam" id="PF02518">
    <property type="entry name" value="HATPase_c"/>
    <property type="match status" value="1"/>
</dbReference>
<dbReference type="Gene3D" id="1.25.40.10">
    <property type="entry name" value="Tetratricopeptide repeat domain"/>
    <property type="match status" value="2"/>
</dbReference>
<dbReference type="InterPro" id="IPR050482">
    <property type="entry name" value="Sensor_HK_TwoCompSys"/>
</dbReference>
<dbReference type="SUPFAM" id="SSF55874">
    <property type="entry name" value="ATPase domain of HSP90 chaperone/DNA topoisomerase II/histidine kinase"/>
    <property type="match status" value="1"/>
</dbReference>
<proteinExistence type="predicted"/>
<evidence type="ECO:0000313" key="13">
    <source>
        <dbReference type="EMBL" id="UOB18530.1"/>
    </source>
</evidence>
<evidence type="ECO:0000256" key="5">
    <source>
        <dbReference type="ARBA" id="ARBA00022741"/>
    </source>
</evidence>
<dbReference type="KEGG" id="fbm:MQE35_04370"/>
<evidence type="ECO:0000256" key="3">
    <source>
        <dbReference type="ARBA" id="ARBA00022553"/>
    </source>
</evidence>
<dbReference type="Gene3D" id="3.30.565.10">
    <property type="entry name" value="Histidine kinase-like ATPase, C-terminal domain"/>
    <property type="match status" value="1"/>
</dbReference>
<evidence type="ECO:0000256" key="6">
    <source>
        <dbReference type="ARBA" id="ARBA00022777"/>
    </source>
</evidence>
<evidence type="ECO:0000256" key="8">
    <source>
        <dbReference type="ARBA" id="ARBA00023012"/>
    </source>
</evidence>
<dbReference type="PROSITE" id="PS50005">
    <property type="entry name" value="TPR"/>
    <property type="match status" value="2"/>
</dbReference>
<reference evidence="13" key="1">
    <citation type="submission" date="2022-03" db="EMBL/GenBank/DDBJ databases">
        <title>Description of Abyssus ytuae gen. nov., sp. nov., a novel member of the family Flavobacteriaceae isolated from the sediment of Mariana Trench.</title>
        <authorList>
            <person name="Zhang J."/>
            <person name="Xu X."/>
        </authorList>
    </citation>
    <scope>NUCLEOTIDE SEQUENCE</scope>
    <source>
        <strain evidence="13">MT3330</strain>
    </source>
</reference>
<organism evidence="13 14">
    <name type="scientific">Abyssalbus ytuae</name>
    <dbReference type="NCBI Taxonomy" id="2926907"/>
    <lineage>
        <taxon>Bacteria</taxon>
        <taxon>Pseudomonadati</taxon>
        <taxon>Bacteroidota</taxon>
        <taxon>Flavobacteriia</taxon>
        <taxon>Flavobacteriales</taxon>
        <taxon>Flavobacteriaceae</taxon>
        <taxon>Abyssalbus</taxon>
    </lineage>
</organism>
<keyword evidence="7" id="KW-0067">ATP-binding</keyword>